<dbReference type="InterPro" id="IPR036111">
    <property type="entry name" value="Mal/L-sulfo/L-lacto_DH-like_sf"/>
</dbReference>
<comment type="caution">
    <text evidence="3">The sequence shown here is derived from an EMBL/GenBank/DDBJ whole genome shotgun (WGS) entry which is preliminary data.</text>
</comment>
<dbReference type="InterPro" id="IPR043143">
    <property type="entry name" value="Mal/L-sulf/L-lact_DH-like_NADP"/>
</dbReference>
<reference evidence="3 4" key="1">
    <citation type="submission" date="2020-03" db="EMBL/GenBank/DDBJ databases">
        <title>Roseomonas selenitidurans sp. nov. isolated from soil.</title>
        <authorList>
            <person name="Liu H."/>
        </authorList>
    </citation>
    <scope>NUCLEOTIDE SEQUENCE [LARGE SCALE GENOMIC DNA]</scope>
    <source>
        <strain evidence="3 4">JCM 15073</strain>
    </source>
</reference>
<evidence type="ECO:0000313" key="3">
    <source>
        <dbReference type="EMBL" id="NKE48295.1"/>
    </source>
</evidence>
<gene>
    <name evidence="3" type="ORF">HB662_26195</name>
</gene>
<organism evidence="3 4">
    <name type="scientific">Falsiroseomonas frigidaquae</name>
    <dbReference type="NCBI Taxonomy" id="487318"/>
    <lineage>
        <taxon>Bacteria</taxon>
        <taxon>Pseudomonadati</taxon>
        <taxon>Pseudomonadota</taxon>
        <taxon>Alphaproteobacteria</taxon>
        <taxon>Acetobacterales</taxon>
        <taxon>Roseomonadaceae</taxon>
        <taxon>Falsiroseomonas</taxon>
    </lineage>
</organism>
<dbReference type="EMBL" id="JAAVTX010000009">
    <property type="protein sequence ID" value="NKE48295.1"/>
    <property type="molecule type" value="Genomic_DNA"/>
</dbReference>
<dbReference type="SUPFAM" id="SSF89733">
    <property type="entry name" value="L-sulfolactate dehydrogenase-like"/>
    <property type="match status" value="1"/>
</dbReference>
<dbReference type="Gene3D" id="1.10.1530.10">
    <property type="match status" value="1"/>
</dbReference>
<sequence>MRPEEAAQAARVLVLAELAGLTTHGISRVGQYLNRVKVGGIDAQAELQVMRVMPALAMVDGRNGIGPLVGMRGLAEAMVGARDCGIGVAFARGSNHFGPILPYALIAAEQGFVTLIASNATTTIAPSGGKDTRLGNNPIGIGVPNPGGDPVILDMALSVAARAKIRDLAASGAPLPEGWATDAEGRPTTDAKAALAGFLLPVGGHKGYGLAVMVDLLAGLLSGAAYLTHVQAWDKNPEVAQNLGHVFIAIDATKLASTESFAARMADFIGILHATPAADPAKPVMVPGERELATLKRQRTEGARVKEADLRILRELAGGAVQG</sequence>
<dbReference type="Pfam" id="PF02615">
    <property type="entry name" value="Ldh_2"/>
    <property type="match status" value="1"/>
</dbReference>
<keyword evidence="4" id="KW-1185">Reference proteome</keyword>
<comment type="similarity">
    <text evidence="1">Belongs to the LDH2/MDH2 oxidoreductase family.</text>
</comment>
<dbReference type="Gene3D" id="3.30.1370.60">
    <property type="entry name" value="Hypothetical oxidoreductase yiak, domain 2"/>
    <property type="match status" value="1"/>
</dbReference>
<protein>
    <submittedName>
        <fullName evidence="3">Ldh family oxidoreductase</fullName>
    </submittedName>
</protein>
<dbReference type="InterPro" id="IPR043144">
    <property type="entry name" value="Mal/L-sulf/L-lact_DH-like_ah"/>
</dbReference>
<dbReference type="InterPro" id="IPR003767">
    <property type="entry name" value="Malate/L-lactate_DH-like"/>
</dbReference>
<dbReference type="PANTHER" id="PTHR11091:SF0">
    <property type="entry name" value="MALATE DEHYDROGENASE"/>
    <property type="match status" value="1"/>
</dbReference>
<proteinExistence type="inferred from homology"/>
<accession>A0ABX1F7Q9</accession>
<dbReference type="Proteomes" id="UP000765160">
    <property type="component" value="Unassembled WGS sequence"/>
</dbReference>
<evidence type="ECO:0000256" key="1">
    <source>
        <dbReference type="ARBA" id="ARBA00006056"/>
    </source>
</evidence>
<name>A0ABX1F7Q9_9PROT</name>
<evidence type="ECO:0000313" key="4">
    <source>
        <dbReference type="Proteomes" id="UP000765160"/>
    </source>
</evidence>
<evidence type="ECO:0000256" key="2">
    <source>
        <dbReference type="ARBA" id="ARBA00023002"/>
    </source>
</evidence>
<keyword evidence="2" id="KW-0560">Oxidoreductase</keyword>
<dbReference type="PANTHER" id="PTHR11091">
    <property type="entry name" value="OXIDOREDUCTASE-RELATED"/>
    <property type="match status" value="1"/>
</dbReference>